<comment type="caution">
    <text evidence="2">The sequence shown here is derived from an EMBL/GenBank/DDBJ whole genome shotgun (WGS) entry which is preliminary data.</text>
</comment>
<evidence type="ECO:0000313" key="3">
    <source>
        <dbReference type="Proteomes" id="UP001237780"/>
    </source>
</evidence>
<dbReference type="RefSeq" id="WP_307278325.1">
    <property type="nucleotide sequence ID" value="NZ_JAUSZT010000002.1"/>
</dbReference>
<keyword evidence="1" id="KW-1133">Transmembrane helix</keyword>
<proteinExistence type="predicted"/>
<evidence type="ECO:0000256" key="1">
    <source>
        <dbReference type="SAM" id="Phobius"/>
    </source>
</evidence>
<gene>
    <name evidence="2" type="ORF">QFZ34_001334</name>
</gene>
<keyword evidence="3" id="KW-1185">Reference proteome</keyword>
<feature type="transmembrane region" description="Helical" evidence="1">
    <location>
        <begin position="37"/>
        <end position="59"/>
    </location>
</feature>
<feature type="transmembrane region" description="Helical" evidence="1">
    <location>
        <begin position="71"/>
        <end position="92"/>
    </location>
</feature>
<evidence type="ECO:0008006" key="4">
    <source>
        <dbReference type="Google" id="ProtNLM"/>
    </source>
</evidence>
<protein>
    <recommendedName>
        <fullName evidence="4">HIG1 domain-containing protein</fullName>
    </recommendedName>
</protein>
<keyword evidence="1" id="KW-0812">Transmembrane</keyword>
<keyword evidence="1" id="KW-0472">Membrane</keyword>
<organism evidence="2 3">
    <name type="scientific">Phyllobacterium ifriqiyense</name>
    <dbReference type="NCBI Taxonomy" id="314238"/>
    <lineage>
        <taxon>Bacteria</taxon>
        <taxon>Pseudomonadati</taxon>
        <taxon>Pseudomonadota</taxon>
        <taxon>Alphaproteobacteria</taxon>
        <taxon>Hyphomicrobiales</taxon>
        <taxon>Phyllobacteriaceae</taxon>
        <taxon>Phyllobacterium</taxon>
    </lineage>
</organism>
<dbReference type="EMBL" id="JAUSZT010000002">
    <property type="protein sequence ID" value="MDQ0996157.1"/>
    <property type="molecule type" value="Genomic_DNA"/>
</dbReference>
<reference evidence="2 3" key="1">
    <citation type="submission" date="2023-07" db="EMBL/GenBank/DDBJ databases">
        <title>Comparative genomics of wheat-associated soil bacteria to identify genetic determinants of phenazine resistance.</title>
        <authorList>
            <person name="Mouncey N."/>
        </authorList>
    </citation>
    <scope>NUCLEOTIDE SEQUENCE [LARGE SCALE GENOMIC DNA]</scope>
    <source>
        <strain evidence="2 3">W4I11</strain>
    </source>
</reference>
<name>A0ABU0S5X3_9HYPH</name>
<evidence type="ECO:0000313" key="2">
    <source>
        <dbReference type="EMBL" id="MDQ0996157.1"/>
    </source>
</evidence>
<accession>A0ABU0S5X3</accession>
<sequence length="99" mass="10270">MVTTGTKFQPSKLILPSRNRAIMFAVQLEATMISLNLVFFATISLTAASGLAATCIGLFGDTRHNAGQRAVAEKFAQIALIGAAAVASLLAVSSQSEAE</sequence>
<dbReference type="Proteomes" id="UP001237780">
    <property type="component" value="Unassembled WGS sequence"/>
</dbReference>